<keyword evidence="1" id="KW-0496">Mitochondrion</keyword>
<protein>
    <submittedName>
        <fullName evidence="1">Uncharacterized protein</fullName>
    </submittedName>
</protein>
<proteinExistence type="predicted"/>
<geneLocation type="mitochondrion" evidence="1"/>
<organism evidence="1">
    <name type="scientific">Picea glauca</name>
    <name type="common">White spruce</name>
    <name type="synonym">Pinus glauca</name>
    <dbReference type="NCBI Taxonomy" id="3330"/>
    <lineage>
        <taxon>Eukaryota</taxon>
        <taxon>Viridiplantae</taxon>
        <taxon>Streptophyta</taxon>
        <taxon>Embryophyta</taxon>
        <taxon>Tracheophyta</taxon>
        <taxon>Spermatophyta</taxon>
        <taxon>Pinopsida</taxon>
        <taxon>Pinidae</taxon>
        <taxon>Conifers I</taxon>
        <taxon>Pinales</taxon>
        <taxon>Pinaceae</taxon>
        <taxon>Picea</taxon>
    </lineage>
</organism>
<dbReference type="EMBL" id="LKAM01000007">
    <property type="protein sequence ID" value="KUM47683.1"/>
    <property type="molecule type" value="Genomic_DNA"/>
</dbReference>
<gene>
    <name evidence="1" type="ORF">ABT39_MTgene5870</name>
</gene>
<accession>A0A101LYT0</accession>
<comment type="caution">
    <text evidence="1">The sequence shown here is derived from an EMBL/GenBank/DDBJ whole genome shotgun (WGS) entry which is preliminary data.</text>
</comment>
<name>A0A101LYT0_PICGL</name>
<reference evidence="1" key="1">
    <citation type="journal article" date="2015" name="Genome Biol. Evol.">
        <title>Organellar Genomes of White Spruce (Picea glauca): Assembly and Annotation.</title>
        <authorList>
            <person name="Jackman S.D."/>
            <person name="Warren R.L."/>
            <person name="Gibb E.A."/>
            <person name="Vandervalk B.P."/>
            <person name="Mohamadi H."/>
            <person name="Chu J."/>
            <person name="Raymond A."/>
            <person name="Pleasance S."/>
            <person name="Coope R."/>
            <person name="Wildung M.R."/>
            <person name="Ritland C.E."/>
            <person name="Bousquet J."/>
            <person name="Jones S.J."/>
            <person name="Bohlmann J."/>
            <person name="Birol I."/>
        </authorList>
    </citation>
    <scope>NUCLEOTIDE SEQUENCE [LARGE SCALE GENOMIC DNA]</scope>
    <source>
        <tissue evidence="1">Flushing bud</tissue>
    </source>
</reference>
<sequence length="62" mass="6685">MVNIVLFPTTLIANTQVASLRLCLARFPLASIVIVDPSLSCFALKIASFPPLDGLAHMMDAR</sequence>
<evidence type="ECO:0000313" key="1">
    <source>
        <dbReference type="EMBL" id="KUM47683.1"/>
    </source>
</evidence>
<dbReference type="AlphaFoldDB" id="A0A101LYT0"/>